<dbReference type="Proteomes" id="UP001223586">
    <property type="component" value="Unassembled WGS sequence"/>
</dbReference>
<organism evidence="1 2">
    <name type="scientific">Bacillus chungangensis</name>
    <dbReference type="NCBI Taxonomy" id="587633"/>
    <lineage>
        <taxon>Bacteria</taxon>
        <taxon>Bacillati</taxon>
        <taxon>Bacillota</taxon>
        <taxon>Bacilli</taxon>
        <taxon>Bacillales</taxon>
        <taxon>Bacillaceae</taxon>
        <taxon>Bacillus</taxon>
    </lineage>
</organism>
<name>A0ABT9WWV2_9BACI</name>
<evidence type="ECO:0000313" key="1">
    <source>
        <dbReference type="EMBL" id="MDQ0177774.1"/>
    </source>
</evidence>
<evidence type="ECO:0000313" key="2">
    <source>
        <dbReference type="Proteomes" id="UP001223586"/>
    </source>
</evidence>
<gene>
    <name evidence="1" type="ORF">J2S08_003655</name>
</gene>
<protein>
    <submittedName>
        <fullName evidence="1">Uncharacterized protein</fullName>
    </submittedName>
</protein>
<comment type="caution">
    <text evidence="1">The sequence shown here is derived from an EMBL/GenBank/DDBJ whole genome shotgun (WGS) entry which is preliminary data.</text>
</comment>
<keyword evidence="2" id="KW-1185">Reference proteome</keyword>
<reference evidence="1 2" key="1">
    <citation type="submission" date="2023-07" db="EMBL/GenBank/DDBJ databases">
        <title>Genomic Encyclopedia of Type Strains, Phase IV (KMG-IV): sequencing the most valuable type-strain genomes for metagenomic binning, comparative biology and taxonomic classification.</title>
        <authorList>
            <person name="Goeker M."/>
        </authorList>
    </citation>
    <scope>NUCLEOTIDE SEQUENCE [LARGE SCALE GENOMIC DNA]</scope>
    <source>
        <strain evidence="1 2">DSM 23837</strain>
    </source>
</reference>
<sequence length="245" mass="28386">MSTVAVSGGNHDDLWNKGIDKWNRTFGENWKKAVASNIQNIRSRENPNLRFKDIFQKQLNEQNVSMGFKTDYRHYLITPREQSSRHFPEAGDRMNIRHVPTPLSKKQFMPTRAESELRTAANNTINIDNEKKRIKNLFSPKNITNIDLNKEEGKVDNTWLPLIKTVPSLYHYSQPYVGMSLDHTTINQDVQRNALLQLNNLYHLNSLYRQPVLYYDNVGLGGHGKSVPLTLYSTFSSQPIFDMVY</sequence>
<dbReference type="EMBL" id="JAUSTT010000027">
    <property type="protein sequence ID" value="MDQ0177774.1"/>
    <property type="molecule type" value="Genomic_DNA"/>
</dbReference>
<accession>A0ABT9WWV2</accession>
<proteinExistence type="predicted"/>
<dbReference type="RefSeq" id="WP_307232065.1">
    <property type="nucleotide sequence ID" value="NZ_JAUSTT010000027.1"/>
</dbReference>